<dbReference type="GO" id="GO:0005509">
    <property type="term" value="F:calcium ion binding"/>
    <property type="evidence" value="ECO:0007669"/>
    <property type="project" value="InterPro"/>
</dbReference>
<dbReference type="InterPro" id="IPR018247">
    <property type="entry name" value="EF_Hand_1_Ca_BS"/>
</dbReference>
<feature type="domain" description="EF-hand" evidence="3">
    <location>
        <begin position="10"/>
        <end position="45"/>
    </location>
</feature>
<keyword evidence="1" id="KW-0106">Calcium</keyword>
<keyword evidence="2" id="KW-1133">Transmembrane helix</keyword>
<dbReference type="PROSITE" id="PS50222">
    <property type="entry name" value="EF_HAND_2"/>
    <property type="match status" value="2"/>
</dbReference>
<dbReference type="InterPro" id="IPR002048">
    <property type="entry name" value="EF_hand_dom"/>
</dbReference>
<keyword evidence="2" id="KW-0472">Membrane</keyword>
<dbReference type="OrthoDB" id="1697685at2759"/>
<feature type="domain" description="EF-hand" evidence="3">
    <location>
        <begin position="46"/>
        <end position="80"/>
    </location>
</feature>
<evidence type="ECO:0000256" key="2">
    <source>
        <dbReference type="SAM" id="Phobius"/>
    </source>
</evidence>
<dbReference type="CDD" id="cd00051">
    <property type="entry name" value="EFh"/>
    <property type="match status" value="1"/>
</dbReference>
<organism evidence="4 5">
    <name type="scientific">Rhododendron simsii</name>
    <name type="common">Sims's rhododendron</name>
    <dbReference type="NCBI Taxonomy" id="118357"/>
    <lineage>
        <taxon>Eukaryota</taxon>
        <taxon>Viridiplantae</taxon>
        <taxon>Streptophyta</taxon>
        <taxon>Embryophyta</taxon>
        <taxon>Tracheophyta</taxon>
        <taxon>Spermatophyta</taxon>
        <taxon>Magnoliopsida</taxon>
        <taxon>eudicotyledons</taxon>
        <taxon>Gunneridae</taxon>
        <taxon>Pentapetalae</taxon>
        <taxon>asterids</taxon>
        <taxon>Ericales</taxon>
        <taxon>Ericaceae</taxon>
        <taxon>Ericoideae</taxon>
        <taxon>Rhodoreae</taxon>
        <taxon>Rhododendron</taxon>
    </lineage>
</organism>
<dbReference type="SMART" id="SM00054">
    <property type="entry name" value="EFh"/>
    <property type="match status" value="2"/>
</dbReference>
<evidence type="ECO:0000313" key="4">
    <source>
        <dbReference type="EMBL" id="KAF7150295.1"/>
    </source>
</evidence>
<evidence type="ECO:0000313" key="5">
    <source>
        <dbReference type="Proteomes" id="UP000626092"/>
    </source>
</evidence>
<sequence>MACYANMSNEQQQLVVSFFNSIDADGDGKVSAAEYLDFLKTKGWCQKEVPQNLFEHLDADNDGTLDFEECVTFYYLITFKRFLFCKGCGTAHSSFLDNNTLIQPNKPSKKEKWKRRSKKVVKFAGQFTLTLAGAGFFGSMRN</sequence>
<dbReference type="SUPFAM" id="SSF47473">
    <property type="entry name" value="EF-hand"/>
    <property type="match status" value="1"/>
</dbReference>
<gene>
    <name evidence="4" type="ORF">RHSIM_Rhsim02G0044300</name>
</gene>
<dbReference type="Gene3D" id="1.10.238.10">
    <property type="entry name" value="EF-hand"/>
    <property type="match status" value="1"/>
</dbReference>
<dbReference type="PROSITE" id="PS00018">
    <property type="entry name" value="EF_HAND_1"/>
    <property type="match status" value="1"/>
</dbReference>
<keyword evidence="2" id="KW-0812">Transmembrane</keyword>
<comment type="caution">
    <text evidence="4">The sequence shown here is derived from an EMBL/GenBank/DDBJ whole genome shotgun (WGS) entry which is preliminary data.</text>
</comment>
<evidence type="ECO:0000256" key="1">
    <source>
        <dbReference type="ARBA" id="ARBA00022837"/>
    </source>
</evidence>
<accession>A0A834LS96</accession>
<dbReference type="Pfam" id="PF13202">
    <property type="entry name" value="EF-hand_5"/>
    <property type="match status" value="1"/>
</dbReference>
<dbReference type="AlphaFoldDB" id="A0A834LS96"/>
<dbReference type="Pfam" id="PF13833">
    <property type="entry name" value="EF-hand_8"/>
    <property type="match status" value="1"/>
</dbReference>
<keyword evidence="5" id="KW-1185">Reference proteome</keyword>
<reference evidence="4" key="1">
    <citation type="submission" date="2019-11" db="EMBL/GenBank/DDBJ databases">
        <authorList>
            <person name="Liu Y."/>
            <person name="Hou J."/>
            <person name="Li T.-Q."/>
            <person name="Guan C.-H."/>
            <person name="Wu X."/>
            <person name="Wu H.-Z."/>
            <person name="Ling F."/>
            <person name="Zhang R."/>
            <person name="Shi X.-G."/>
            <person name="Ren J.-P."/>
            <person name="Chen E.-F."/>
            <person name="Sun J.-M."/>
        </authorList>
    </citation>
    <scope>NUCLEOTIDE SEQUENCE</scope>
    <source>
        <strain evidence="4">Adult_tree_wgs_1</strain>
        <tissue evidence="4">Leaves</tissue>
    </source>
</reference>
<name>A0A834LS96_RHOSS</name>
<dbReference type="EMBL" id="WJXA01000002">
    <property type="protein sequence ID" value="KAF7150295.1"/>
    <property type="molecule type" value="Genomic_DNA"/>
</dbReference>
<feature type="transmembrane region" description="Helical" evidence="2">
    <location>
        <begin position="120"/>
        <end position="140"/>
    </location>
</feature>
<proteinExistence type="predicted"/>
<protein>
    <recommendedName>
        <fullName evidence="3">EF-hand domain-containing protein</fullName>
    </recommendedName>
</protein>
<dbReference type="InterPro" id="IPR011992">
    <property type="entry name" value="EF-hand-dom_pair"/>
</dbReference>
<evidence type="ECO:0000259" key="3">
    <source>
        <dbReference type="PROSITE" id="PS50222"/>
    </source>
</evidence>
<dbReference type="Proteomes" id="UP000626092">
    <property type="component" value="Unassembled WGS sequence"/>
</dbReference>